<dbReference type="Gene3D" id="3.10.100.10">
    <property type="entry name" value="Mannose-Binding Protein A, subunit A"/>
    <property type="match status" value="2"/>
</dbReference>
<sequence length="751" mass="85194">MIRVNDSRKLEDDVSPNNKLYSSVHLYATFVGATRKYGPELFVFKTNSDFKQHQYQQRQQHTWNLANSSGEYEAVKPDNRESAVNEAFKCIWFPRRVLERSIKKRPISKCFQIVLQLLGGDEESEDIINWEAMISLKTVRCKFLTDDLSAQPTDDLSSQATDDLSSQAMDDLSSQETKDLSSQPGAIILDSGSIYLVPSITGNETTDEGDKTDIEVIEVIIEDDPSEETEEDIDSDVNTFEETKEELDAEEKIFQDMETEEDTKENTIEESDTKEDSEEKTPEERNLDETRRQPVGMGYVTYPGVGTFKLHAESRHWNRARDVCESEQAHLVVVDTQDKVDVLLDLFSRQPHIPSRAILRNQVYVGISDQLLEGEFYTVFGECYFYVHLVHGRHEGVGRERFQPWDQSIWAPGEPDEQYPGEDCVTFHVSGKIRDVPCLYSLPFVCQRLKYKGANSGHGSISSELLIARSSPDTTWRDPPVFQTKYFLLSKVDERAKALFLNCTWFAVDEEVETSASSYSKETMKSAKRREMFWIVACEILILSFGGCSFSNSVPCSYPVQTSSSIRINSEEHGSQVWKGQLGKLREKPPPVHPTEFRASISPSSAVELNTTSARYIEFEGVGSFKLHDQPLDWLFAERVCESEGGHLAVVDSRSKVTSLLDIFSRYPHIPRSSALTNQVYVGITDMRDEGVFYTSTGLPFDPRQDQAWLPDEPDDALPGEDCVTFHTTGKLRDVPCYFELPYICEKGTAP</sequence>
<evidence type="ECO:0000256" key="1">
    <source>
        <dbReference type="ARBA" id="ARBA00023157"/>
    </source>
</evidence>
<feature type="compositionally biased region" description="Basic and acidic residues" evidence="2">
    <location>
        <begin position="277"/>
        <end position="292"/>
    </location>
</feature>
<feature type="region of interest" description="Disordered" evidence="2">
    <location>
        <begin position="255"/>
        <end position="298"/>
    </location>
</feature>
<accession>A0A7R9EQX0</accession>
<name>A0A7R9EQX0_9NEOP</name>
<keyword evidence="1" id="KW-1015">Disulfide bond</keyword>
<evidence type="ECO:0000313" key="4">
    <source>
        <dbReference type="EMBL" id="CAD7438673.1"/>
    </source>
</evidence>
<dbReference type="InterPro" id="IPR016186">
    <property type="entry name" value="C-type_lectin-like/link_sf"/>
</dbReference>
<organism evidence="4">
    <name type="scientific">Timema bartmani</name>
    <dbReference type="NCBI Taxonomy" id="61472"/>
    <lineage>
        <taxon>Eukaryota</taxon>
        <taxon>Metazoa</taxon>
        <taxon>Ecdysozoa</taxon>
        <taxon>Arthropoda</taxon>
        <taxon>Hexapoda</taxon>
        <taxon>Insecta</taxon>
        <taxon>Pterygota</taxon>
        <taxon>Neoptera</taxon>
        <taxon>Polyneoptera</taxon>
        <taxon>Phasmatodea</taxon>
        <taxon>Timematodea</taxon>
        <taxon>Timematoidea</taxon>
        <taxon>Timematidae</taxon>
        <taxon>Timema</taxon>
    </lineage>
</organism>
<evidence type="ECO:0000256" key="2">
    <source>
        <dbReference type="SAM" id="MobiDB-lite"/>
    </source>
</evidence>
<dbReference type="InterPro" id="IPR001304">
    <property type="entry name" value="C-type_lectin-like"/>
</dbReference>
<dbReference type="AlphaFoldDB" id="A0A7R9EQX0"/>
<dbReference type="PROSITE" id="PS50041">
    <property type="entry name" value="C_TYPE_LECTIN_2"/>
    <property type="match status" value="2"/>
</dbReference>
<gene>
    <name evidence="4" type="ORF">TBIB3V08_LOCUS1259</name>
</gene>
<reference evidence="4" key="1">
    <citation type="submission" date="2020-11" db="EMBL/GenBank/DDBJ databases">
        <authorList>
            <person name="Tran Van P."/>
        </authorList>
    </citation>
    <scope>NUCLEOTIDE SEQUENCE</scope>
</reference>
<proteinExistence type="predicted"/>
<evidence type="ECO:0000259" key="3">
    <source>
        <dbReference type="PROSITE" id="PS50041"/>
    </source>
</evidence>
<dbReference type="SUPFAM" id="SSF56436">
    <property type="entry name" value="C-type lectin-like"/>
    <property type="match status" value="2"/>
</dbReference>
<feature type="domain" description="C-type lectin" evidence="3">
    <location>
        <begin position="625"/>
        <end position="746"/>
    </location>
</feature>
<dbReference type="PANTHER" id="PTHR22803">
    <property type="entry name" value="MANNOSE, PHOSPHOLIPASE, LECTIN RECEPTOR RELATED"/>
    <property type="match status" value="1"/>
</dbReference>
<dbReference type="InterPro" id="IPR018378">
    <property type="entry name" value="C-type_lectin_CS"/>
</dbReference>
<dbReference type="CDD" id="cd00037">
    <property type="entry name" value="CLECT"/>
    <property type="match status" value="2"/>
</dbReference>
<protein>
    <recommendedName>
        <fullName evidence="3">C-type lectin domain-containing protein</fullName>
    </recommendedName>
</protein>
<feature type="compositionally biased region" description="Acidic residues" evidence="2">
    <location>
        <begin position="257"/>
        <end position="276"/>
    </location>
</feature>
<feature type="region of interest" description="Disordered" evidence="2">
    <location>
        <begin position="151"/>
        <end position="184"/>
    </location>
</feature>
<dbReference type="EMBL" id="OD564504">
    <property type="protein sequence ID" value="CAD7438673.1"/>
    <property type="molecule type" value="Genomic_DNA"/>
</dbReference>
<dbReference type="PROSITE" id="PS00615">
    <property type="entry name" value="C_TYPE_LECTIN_1"/>
    <property type="match status" value="1"/>
</dbReference>
<feature type="domain" description="C-type lectin" evidence="3">
    <location>
        <begin position="308"/>
        <end position="447"/>
    </location>
</feature>
<dbReference type="Pfam" id="PF00059">
    <property type="entry name" value="Lectin_C"/>
    <property type="match status" value="2"/>
</dbReference>
<dbReference type="SMART" id="SM00034">
    <property type="entry name" value="CLECT"/>
    <property type="match status" value="2"/>
</dbReference>
<dbReference type="InterPro" id="IPR050111">
    <property type="entry name" value="C-type_lectin/snaclec_domain"/>
</dbReference>
<dbReference type="InterPro" id="IPR016187">
    <property type="entry name" value="CTDL_fold"/>
</dbReference>